<dbReference type="SUPFAM" id="SSF51735">
    <property type="entry name" value="NAD(P)-binding Rossmann-fold domains"/>
    <property type="match status" value="1"/>
</dbReference>
<dbReference type="Proteomes" id="UP000032266">
    <property type="component" value="Chromosome"/>
</dbReference>
<dbReference type="GO" id="GO:0004764">
    <property type="term" value="F:shikimate 3-dehydrogenase (NADP+) activity"/>
    <property type="evidence" value="ECO:0007669"/>
    <property type="project" value="UniProtKB-EC"/>
</dbReference>
<evidence type="ECO:0000313" key="6">
    <source>
        <dbReference type="EMBL" id="AJQ93738.1"/>
    </source>
</evidence>
<keyword evidence="2" id="KW-0521">NADP</keyword>
<protein>
    <submittedName>
        <fullName evidence="6">Shikimate 5-dehydrogenase</fullName>
        <ecNumber evidence="6">1.1.1.25</ecNumber>
    </submittedName>
</protein>
<evidence type="ECO:0000256" key="4">
    <source>
        <dbReference type="ARBA" id="ARBA00023141"/>
    </source>
</evidence>
<dbReference type="InterPro" id="IPR013708">
    <property type="entry name" value="Shikimate_DH-bd_N"/>
</dbReference>
<sequence length="280" mass="30209">MIQLGLIGKGIQRTQVHQLHQALGELCGITVNYQLLDADQEPQLSLEQRVQRAIAEGYRGVNVTHPFKAEVSAMVKQRGAVPETLGSYNTLIFTDGNIRGENTDYSGFKAGFQRTFGPLEPGRVLLLGSGGVGRSIAFALGELSAREIFLYDTRPETALALAGVLQAAGYPCATVTGDNLTEVATQADGIVNATPIGMYQYPGIPLAKTAIQAPSWGFDAIYTPMNTEFMIAMDASGAQTMSGYELFLNQGVNAFEHFTGISLDRDAAIQFYLQKRSQSC</sequence>
<evidence type="ECO:0000313" key="7">
    <source>
        <dbReference type="Proteomes" id="UP000032266"/>
    </source>
</evidence>
<dbReference type="GO" id="GO:0050661">
    <property type="term" value="F:NADP binding"/>
    <property type="evidence" value="ECO:0007669"/>
    <property type="project" value="TreeGrafter"/>
</dbReference>
<organism evidence="6 7">
    <name type="scientific">Gynuella sunshinyii YC6258</name>
    <dbReference type="NCBI Taxonomy" id="1445510"/>
    <lineage>
        <taxon>Bacteria</taxon>
        <taxon>Pseudomonadati</taxon>
        <taxon>Pseudomonadota</taxon>
        <taxon>Gammaproteobacteria</taxon>
        <taxon>Oceanospirillales</taxon>
        <taxon>Saccharospirillaceae</taxon>
        <taxon>Gynuella</taxon>
    </lineage>
</organism>
<evidence type="ECO:0000259" key="5">
    <source>
        <dbReference type="Pfam" id="PF08501"/>
    </source>
</evidence>
<keyword evidence="3 6" id="KW-0560">Oxidoreductase</keyword>
<dbReference type="InterPro" id="IPR046346">
    <property type="entry name" value="Aminoacid_DH-like_N_sf"/>
</dbReference>
<feature type="domain" description="Shikimate dehydrogenase substrate binding N-terminal" evidence="5">
    <location>
        <begin position="6"/>
        <end position="91"/>
    </location>
</feature>
<name>A0A0C5VK61_9GAMM</name>
<dbReference type="AlphaFoldDB" id="A0A0C5VK61"/>
<dbReference type="InterPro" id="IPR022893">
    <property type="entry name" value="Shikimate_DH_fam"/>
</dbReference>
<comment type="pathway">
    <text evidence="1">Metabolic intermediate biosynthesis; chorismate biosynthesis; chorismate from D-erythrose 4-phosphate and phosphoenolpyruvate: step 4/7.</text>
</comment>
<dbReference type="EC" id="1.1.1.25" evidence="6"/>
<dbReference type="EMBL" id="CP007142">
    <property type="protein sequence ID" value="AJQ93738.1"/>
    <property type="molecule type" value="Genomic_DNA"/>
</dbReference>
<dbReference type="Gene3D" id="3.40.50.10860">
    <property type="entry name" value="Leucine Dehydrogenase, chain A, domain 1"/>
    <property type="match status" value="1"/>
</dbReference>
<dbReference type="HOGENOM" id="CLU_044063_4_3_6"/>
<keyword evidence="4" id="KW-0057">Aromatic amino acid biosynthesis</keyword>
<proteinExistence type="predicted"/>
<evidence type="ECO:0000256" key="2">
    <source>
        <dbReference type="ARBA" id="ARBA00022857"/>
    </source>
</evidence>
<dbReference type="CDD" id="cd01065">
    <property type="entry name" value="NAD_bind_Shikimate_DH"/>
    <property type="match status" value="1"/>
</dbReference>
<evidence type="ECO:0000256" key="1">
    <source>
        <dbReference type="ARBA" id="ARBA00004871"/>
    </source>
</evidence>
<dbReference type="Pfam" id="PF08501">
    <property type="entry name" value="Shikimate_dh_N"/>
    <property type="match status" value="1"/>
</dbReference>
<evidence type="ECO:0000256" key="3">
    <source>
        <dbReference type="ARBA" id="ARBA00023002"/>
    </source>
</evidence>
<dbReference type="SUPFAM" id="SSF53223">
    <property type="entry name" value="Aminoacid dehydrogenase-like, N-terminal domain"/>
    <property type="match status" value="1"/>
</dbReference>
<gene>
    <name evidence="6" type="ORF">YC6258_01690</name>
</gene>
<dbReference type="KEGG" id="gsn:YC6258_01690"/>
<dbReference type="Gene3D" id="3.40.50.720">
    <property type="entry name" value="NAD(P)-binding Rossmann-like Domain"/>
    <property type="match status" value="1"/>
</dbReference>
<reference evidence="6 7" key="1">
    <citation type="submission" date="2014-01" db="EMBL/GenBank/DDBJ databases">
        <title>Full genme sequencing of cellulolytic bacterium Gynuella sunshinyii YC6258T gen. nov., sp. nov.</title>
        <authorList>
            <person name="Khan H."/>
            <person name="Chung E.J."/>
            <person name="Chung Y.R."/>
        </authorList>
    </citation>
    <scope>NUCLEOTIDE SEQUENCE [LARGE SCALE GENOMIC DNA]</scope>
    <source>
        <strain evidence="6 7">YC6258</strain>
    </source>
</reference>
<dbReference type="PANTHER" id="PTHR21089:SF1">
    <property type="entry name" value="BIFUNCTIONAL 3-DEHYDROQUINATE DEHYDRATASE_SHIKIMATE DEHYDROGENASE, CHLOROPLASTIC"/>
    <property type="match status" value="1"/>
</dbReference>
<keyword evidence="7" id="KW-1185">Reference proteome</keyword>
<dbReference type="GO" id="GO:0009423">
    <property type="term" value="P:chorismate biosynthetic process"/>
    <property type="evidence" value="ECO:0007669"/>
    <property type="project" value="TreeGrafter"/>
</dbReference>
<dbReference type="GO" id="GO:0005829">
    <property type="term" value="C:cytosol"/>
    <property type="evidence" value="ECO:0007669"/>
    <property type="project" value="TreeGrafter"/>
</dbReference>
<dbReference type="InterPro" id="IPR036291">
    <property type="entry name" value="NAD(P)-bd_dom_sf"/>
</dbReference>
<dbReference type="GO" id="GO:0019632">
    <property type="term" value="P:shikimate metabolic process"/>
    <property type="evidence" value="ECO:0007669"/>
    <property type="project" value="TreeGrafter"/>
</dbReference>
<accession>A0A0C5VK61</accession>
<dbReference type="PANTHER" id="PTHR21089">
    <property type="entry name" value="SHIKIMATE DEHYDROGENASE"/>
    <property type="match status" value="1"/>
</dbReference>
<dbReference type="GO" id="GO:0009073">
    <property type="term" value="P:aromatic amino acid family biosynthetic process"/>
    <property type="evidence" value="ECO:0007669"/>
    <property type="project" value="UniProtKB-KW"/>
</dbReference>
<dbReference type="OrthoDB" id="9792692at2"/>
<dbReference type="STRING" id="1445510.YC6258_01690"/>
<dbReference type="RefSeq" id="WP_052830132.1">
    <property type="nucleotide sequence ID" value="NZ_CP007142.1"/>
</dbReference>
<keyword evidence="4" id="KW-0028">Amino-acid biosynthesis</keyword>